<proteinExistence type="predicted"/>
<evidence type="ECO:0000313" key="2">
    <source>
        <dbReference type="Proteomes" id="UP000176498"/>
    </source>
</evidence>
<dbReference type="EMBL" id="MHHZ01000003">
    <property type="protein sequence ID" value="OGY42494.1"/>
    <property type="molecule type" value="Genomic_DNA"/>
</dbReference>
<organism evidence="1 2">
    <name type="scientific">Candidatus Buchananbacteria bacterium RBG_13_36_9</name>
    <dbReference type="NCBI Taxonomy" id="1797530"/>
    <lineage>
        <taxon>Bacteria</taxon>
        <taxon>Candidatus Buchananiibacteriota</taxon>
    </lineage>
</organism>
<gene>
    <name evidence="1" type="ORF">A2Y82_03935</name>
</gene>
<dbReference type="Proteomes" id="UP000176498">
    <property type="component" value="Unassembled WGS sequence"/>
</dbReference>
<reference evidence="1 2" key="1">
    <citation type="journal article" date="2016" name="Nat. Commun.">
        <title>Thousands of microbial genomes shed light on interconnected biogeochemical processes in an aquifer system.</title>
        <authorList>
            <person name="Anantharaman K."/>
            <person name="Brown C.T."/>
            <person name="Hug L.A."/>
            <person name="Sharon I."/>
            <person name="Castelle C.J."/>
            <person name="Probst A.J."/>
            <person name="Thomas B.C."/>
            <person name="Singh A."/>
            <person name="Wilkins M.J."/>
            <person name="Karaoz U."/>
            <person name="Brodie E.L."/>
            <person name="Williams K.H."/>
            <person name="Hubbard S.S."/>
            <person name="Banfield J.F."/>
        </authorList>
    </citation>
    <scope>NUCLEOTIDE SEQUENCE [LARGE SCALE GENOMIC DNA]</scope>
</reference>
<sequence length="117" mass="13588">MRKVGIITRVLIFLRILKKKTELKAKPETEFDAQLKREGKRFPFEELIGLEVKCGKETFTITAEMEKTSSKEQGLGKFGMGFHWWEIQCPFCPHHILRIGSDLRVETLTKNSAMMML</sequence>
<dbReference type="AlphaFoldDB" id="A0A1G1XRD2"/>
<evidence type="ECO:0000313" key="1">
    <source>
        <dbReference type="EMBL" id="OGY42494.1"/>
    </source>
</evidence>
<protein>
    <submittedName>
        <fullName evidence="1">Uncharacterized protein</fullName>
    </submittedName>
</protein>
<comment type="caution">
    <text evidence="1">The sequence shown here is derived from an EMBL/GenBank/DDBJ whole genome shotgun (WGS) entry which is preliminary data.</text>
</comment>
<name>A0A1G1XRD2_9BACT</name>
<accession>A0A1G1XRD2</accession>